<dbReference type="GO" id="GO:0003723">
    <property type="term" value="F:RNA binding"/>
    <property type="evidence" value="ECO:0007669"/>
    <property type="project" value="UniProtKB-UniRule"/>
</dbReference>
<accession>A0A7C5Q6Y5</accession>
<dbReference type="InterPro" id="IPR038187">
    <property type="entry name" value="NAC_A/B_dom_sf"/>
</dbReference>
<dbReference type="SMART" id="SM01407">
    <property type="entry name" value="NAC"/>
    <property type="match status" value="1"/>
</dbReference>
<evidence type="ECO:0000256" key="3">
    <source>
        <dbReference type="ARBA" id="ARBA00022927"/>
    </source>
</evidence>
<dbReference type="Pfam" id="PF01849">
    <property type="entry name" value="NAC"/>
    <property type="match status" value="1"/>
</dbReference>
<comment type="subunit">
    <text evidence="4">Homodimer. Interacts with the ribosome. Binds ribosomal RNA.</text>
</comment>
<evidence type="ECO:0000256" key="2">
    <source>
        <dbReference type="ARBA" id="ARBA00022884"/>
    </source>
</evidence>
<protein>
    <recommendedName>
        <fullName evidence="4 5">Nascent polypeptide-associated complex protein</fullName>
    </recommendedName>
</protein>
<dbReference type="CDD" id="cd14359">
    <property type="entry name" value="UBA_AeNAC"/>
    <property type="match status" value="1"/>
</dbReference>
<gene>
    <name evidence="4" type="primary">nac</name>
    <name evidence="7" type="ORF">ENM11_00720</name>
</gene>
<keyword evidence="2 4" id="KW-0694">RNA-binding</keyword>
<evidence type="ECO:0000256" key="4">
    <source>
        <dbReference type="HAMAP-Rule" id="MF_00814"/>
    </source>
</evidence>
<comment type="caution">
    <text evidence="7">The sequence shown here is derived from an EMBL/GenBank/DDBJ whole genome shotgun (WGS) entry which is preliminary data.</text>
</comment>
<name>A0A7C5Q6Y5_CALS0</name>
<keyword evidence="1 4" id="KW-0813">Transport</keyword>
<comment type="similarity">
    <text evidence="4">Belongs to the NAC-alpha family.</text>
</comment>
<evidence type="ECO:0000256" key="1">
    <source>
        <dbReference type="ARBA" id="ARBA00022448"/>
    </source>
</evidence>
<dbReference type="Gene3D" id="1.10.8.10">
    <property type="entry name" value="DNA helicase RuvA subunit, C-terminal domain"/>
    <property type="match status" value="1"/>
</dbReference>
<dbReference type="AlphaFoldDB" id="A0A7C5Q6Y5"/>
<dbReference type="NCBIfam" id="TIGR00264">
    <property type="entry name" value="archaeal-type nascent polypeptide-associated complex protein"/>
    <property type="match status" value="1"/>
</dbReference>
<keyword evidence="3 4" id="KW-0653">Protein transport</keyword>
<dbReference type="PROSITE" id="PS51151">
    <property type="entry name" value="NAC_AB"/>
    <property type="match status" value="1"/>
</dbReference>
<comment type="function">
    <text evidence="4">Contacts the emerging nascent chain on the ribosome.</text>
</comment>
<dbReference type="InterPro" id="IPR005231">
    <property type="entry name" value="NAC_arc"/>
</dbReference>
<dbReference type="InterPro" id="IPR009060">
    <property type="entry name" value="UBA-like_sf"/>
</dbReference>
<dbReference type="HAMAP" id="MF_00814">
    <property type="entry name" value="NAC_arch"/>
    <property type="match status" value="1"/>
</dbReference>
<dbReference type="EMBL" id="DRWN01000009">
    <property type="protein sequence ID" value="HHK67666.1"/>
    <property type="molecule type" value="Genomic_DNA"/>
</dbReference>
<feature type="domain" description="NAC-A/B" evidence="6">
    <location>
        <begin position="6"/>
        <end position="76"/>
    </location>
</feature>
<organism evidence="7">
    <name type="scientific">Caldiarchaeum subterraneum</name>
    <dbReference type="NCBI Taxonomy" id="311458"/>
    <lineage>
        <taxon>Archaea</taxon>
        <taxon>Nitrososphaerota</taxon>
        <taxon>Candidatus Caldarchaeales</taxon>
        <taxon>Candidatus Caldarchaeaceae</taxon>
        <taxon>Candidatus Caldarchaeum</taxon>
    </lineage>
</organism>
<dbReference type="GO" id="GO:0015031">
    <property type="term" value="P:protein transport"/>
    <property type="evidence" value="ECO:0007669"/>
    <property type="project" value="UniProtKB-UniRule"/>
</dbReference>
<evidence type="ECO:0000313" key="7">
    <source>
        <dbReference type="EMBL" id="HHK67666.1"/>
    </source>
</evidence>
<evidence type="ECO:0000259" key="6">
    <source>
        <dbReference type="PROSITE" id="PS51151"/>
    </source>
</evidence>
<evidence type="ECO:0000256" key="5">
    <source>
        <dbReference type="NCBIfam" id="TIGR00264"/>
    </source>
</evidence>
<sequence length="124" mass="13636">MKRLSPRELRRMQERLLKNLGLDVEELGTAEQVVIKLASRQIVIQNPSVYSMKAGGEHVIQIVGGELQEAEAEAEARPAYTPSEEDVTLVVSQTGASEEDARNALAEAKGDLARAILTLRARRK</sequence>
<proteinExistence type="inferred from homology"/>
<dbReference type="SUPFAM" id="SSF46934">
    <property type="entry name" value="UBA-like"/>
    <property type="match status" value="1"/>
</dbReference>
<dbReference type="InterPro" id="IPR002715">
    <property type="entry name" value="Nas_poly-pep-assoc_cplx_dom"/>
</dbReference>
<dbReference type="Gene3D" id="2.20.70.30">
    <property type="entry name" value="Nascent polypeptide-associated complex domain"/>
    <property type="match status" value="1"/>
</dbReference>
<reference evidence="7" key="1">
    <citation type="journal article" date="2020" name="mSystems">
        <title>Genome- and Community-Level Interaction Insights into Carbon Utilization and Element Cycling Functions of Hydrothermarchaeota in Hydrothermal Sediment.</title>
        <authorList>
            <person name="Zhou Z."/>
            <person name="Liu Y."/>
            <person name="Xu W."/>
            <person name="Pan J."/>
            <person name="Luo Z.H."/>
            <person name="Li M."/>
        </authorList>
    </citation>
    <scope>NUCLEOTIDE SEQUENCE [LARGE SCALE GENOMIC DNA]</scope>
    <source>
        <strain evidence="7">SpSt-1056</strain>
    </source>
</reference>